<sequence>MMSYQETTPSLTSNRTSTTRHSQSVYQTDGRPLSEEAIYKAKVKYGVYQNPSKQSLGVDPSASDTAALLAASTNLEIHPYRRELAADAATAALIAKNDSAPKAWKRVNVAPEAEYAAISAKSQASYPFNQSDASEILSNSDYEESAASSVLKKSANSVARDALQDLYDFDDVRSGKVSFTNSKLKLSTNLDHRSGITTDPSRSMDASRKMKIGDITRAATLSASKAIDQRINPMALDYRSGLQKSDNSDKSIISASKFNSSLGNVDISKITSSAEVSARKSISARINSSNSKGNYGIPTPSEKITSANSKFASVGALASQSLSAQLEANALKEKEALKKNSLVDKSVLAKAIGNANSYLTTLDNQMIQDNLFGNKEMNLKAVEIAQRNLAKRNGTDPNGAGAKVNLGGGLSLSPLELQALAASIVKPIIDDIDTKVKTQRALDEEKSAKHTEQSYKRDEYFTQLKIKKIADRKLKETEKVQRREKLQSDKDDLKNKQVELTKQKQTELDDKEKELSDKIEEETQLKADKDKEREDLLAELAGQKSEADGS</sequence>
<reference evidence="1" key="1">
    <citation type="submission" date="2023-04" db="EMBL/GenBank/DDBJ databases">
        <title>Candida boidinii NBRC 1967.</title>
        <authorList>
            <person name="Ichikawa N."/>
            <person name="Sato H."/>
            <person name="Tonouchi N."/>
        </authorList>
    </citation>
    <scope>NUCLEOTIDE SEQUENCE</scope>
    <source>
        <strain evidence="1">NBRC 1967</strain>
    </source>
</reference>
<proteinExistence type="predicted"/>
<evidence type="ECO:0000313" key="1">
    <source>
        <dbReference type="EMBL" id="GME89613.1"/>
    </source>
</evidence>
<organism evidence="1 2">
    <name type="scientific">Candida boidinii</name>
    <name type="common">Yeast</name>
    <dbReference type="NCBI Taxonomy" id="5477"/>
    <lineage>
        <taxon>Eukaryota</taxon>
        <taxon>Fungi</taxon>
        <taxon>Dikarya</taxon>
        <taxon>Ascomycota</taxon>
        <taxon>Saccharomycotina</taxon>
        <taxon>Pichiomycetes</taxon>
        <taxon>Pichiales</taxon>
        <taxon>Pichiaceae</taxon>
        <taxon>Ogataea</taxon>
        <taxon>Ogataea/Candida clade</taxon>
    </lineage>
</organism>
<comment type="caution">
    <text evidence="1">The sequence shown here is derived from an EMBL/GenBank/DDBJ whole genome shotgun (WGS) entry which is preliminary data.</text>
</comment>
<accession>A0ACB5TIU9</accession>
<gene>
    <name evidence="1" type="ORF">Cboi01_000147200</name>
</gene>
<name>A0ACB5TIU9_CANBO</name>
<dbReference type="EMBL" id="BSXV01000555">
    <property type="protein sequence ID" value="GME89613.1"/>
    <property type="molecule type" value="Genomic_DNA"/>
</dbReference>
<dbReference type="Proteomes" id="UP001165101">
    <property type="component" value="Unassembled WGS sequence"/>
</dbReference>
<protein>
    <submittedName>
        <fullName evidence="1">Unnamed protein product</fullName>
    </submittedName>
</protein>
<evidence type="ECO:0000313" key="2">
    <source>
        <dbReference type="Proteomes" id="UP001165101"/>
    </source>
</evidence>
<keyword evidence="2" id="KW-1185">Reference proteome</keyword>